<dbReference type="InterPro" id="IPR004358">
    <property type="entry name" value="Sig_transdc_His_kin-like_C"/>
</dbReference>
<dbReference type="PANTHER" id="PTHR44936">
    <property type="entry name" value="SENSOR PROTEIN CREC"/>
    <property type="match status" value="1"/>
</dbReference>
<dbReference type="PRINTS" id="PR00344">
    <property type="entry name" value="BCTRLSENSOR"/>
</dbReference>
<keyword evidence="7" id="KW-0547">Nucleotide-binding</keyword>
<evidence type="ECO:0000256" key="5">
    <source>
        <dbReference type="ARBA" id="ARBA00022553"/>
    </source>
</evidence>
<keyword evidence="8 11" id="KW-0418">Kinase</keyword>
<comment type="caution">
    <text evidence="11">The sequence shown here is derived from an EMBL/GenBank/DDBJ whole genome shotgun (WGS) entry which is preliminary data.</text>
</comment>
<dbReference type="CDD" id="cd00082">
    <property type="entry name" value="HisKA"/>
    <property type="match status" value="1"/>
</dbReference>
<dbReference type="InterPro" id="IPR003661">
    <property type="entry name" value="HisK_dim/P_dom"/>
</dbReference>
<dbReference type="EC" id="2.7.13.3" evidence="3"/>
<comment type="subcellular location">
    <subcellularLocation>
        <location evidence="2">Cell membrane</location>
        <topology evidence="2">Multi-pass membrane protein</topology>
    </subcellularLocation>
</comment>
<dbReference type="CDD" id="cd00075">
    <property type="entry name" value="HATPase"/>
    <property type="match status" value="1"/>
</dbReference>
<keyword evidence="6" id="KW-0808">Transferase</keyword>
<evidence type="ECO:0000313" key="11">
    <source>
        <dbReference type="EMBL" id="MCF2872071.1"/>
    </source>
</evidence>
<dbReference type="SMART" id="SM00388">
    <property type="entry name" value="HisKA"/>
    <property type="match status" value="1"/>
</dbReference>
<protein>
    <recommendedName>
        <fullName evidence="3">histidine kinase</fullName>
        <ecNumber evidence="3">2.7.13.3</ecNumber>
    </recommendedName>
</protein>
<dbReference type="SUPFAM" id="SSF55874">
    <property type="entry name" value="ATPase domain of HSP90 chaperone/DNA topoisomerase II/histidine kinase"/>
    <property type="match status" value="1"/>
</dbReference>
<comment type="catalytic activity">
    <reaction evidence="1">
        <text>ATP + protein L-histidine = ADP + protein N-phospho-L-histidine.</text>
        <dbReference type="EC" id="2.7.13.3"/>
    </reaction>
</comment>
<evidence type="ECO:0000256" key="1">
    <source>
        <dbReference type="ARBA" id="ARBA00000085"/>
    </source>
</evidence>
<proteinExistence type="predicted"/>
<organism evidence="11 12">
    <name type="scientific">Octadecabacter dasysiphoniae</name>
    <dbReference type="NCBI Taxonomy" id="2909341"/>
    <lineage>
        <taxon>Bacteria</taxon>
        <taxon>Pseudomonadati</taxon>
        <taxon>Pseudomonadota</taxon>
        <taxon>Alphaproteobacteria</taxon>
        <taxon>Rhodobacterales</taxon>
        <taxon>Roseobacteraceae</taxon>
        <taxon>Octadecabacter</taxon>
    </lineage>
</organism>
<dbReference type="InterPro" id="IPR036097">
    <property type="entry name" value="HisK_dim/P_sf"/>
</dbReference>
<dbReference type="Proteomes" id="UP001200557">
    <property type="component" value="Unassembled WGS sequence"/>
</dbReference>
<keyword evidence="5" id="KW-0597">Phosphoprotein</keyword>
<dbReference type="SUPFAM" id="SSF47384">
    <property type="entry name" value="Homodimeric domain of signal transducing histidine kinase"/>
    <property type="match status" value="1"/>
</dbReference>
<keyword evidence="12" id="KW-1185">Reference proteome</keyword>
<dbReference type="InterPro" id="IPR036890">
    <property type="entry name" value="HATPase_C_sf"/>
</dbReference>
<dbReference type="GO" id="GO:0016301">
    <property type="term" value="F:kinase activity"/>
    <property type="evidence" value="ECO:0007669"/>
    <property type="project" value="UniProtKB-KW"/>
</dbReference>
<reference evidence="11 12" key="1">
    <citation type="submission" date="2022-01" db="EMBL/GenBank/DDBJ databases">
        <title>Octadecabacter sp. nov., isolated from a marine alga.</title>
        <authorList>
            <person name="Jin M.S."/>
            <person name="Kim H.M."/>
            <person name="Han D.M."/>
            <person name="Jung J.J."/>
            <person name="Jeon C.O."/>
        </authorList>
    </citation>
    <scope>NUCLEOTIDE SEQUENCE [LARGE SCALE GENOMIC DNA]</scope>
    <source>
        <strain evidence="11 12">G9-8</strain>
    </source>
</reference>
<sequence>MNDPPSMGTSVPAEFVKLATRLSHDLKSPVRAMSELAGWIEEELAEGAVSGDVTAYLALLKQRSTRLEALITNLMLYSQVGHSDRTFDGNWDDLVERVCANTPLVKNFEITTNLTAVPKIASDDLDVLTGVLVSNATKHHHLGRGQIYLSSQRKTNRCILEVEDDGPGIPVDLRDAALEMFVTLNQQDRAEGSGLGLPIAQRIAHYYGGGLAIHAGRNGQSGRVSVWFPN</sequence>
<accession>A0ABS9D102</accession>
<dbReference type="PANTHER" id="PTHR44936:SF10">
    <property type="entry name" value="SENSOR PROTEIN RSTB"/>
    <property type="match status" value="1"/>
</dbReference>
<evidence type="ECO:0000256" key="9">
    <source>
        <dbReference type="ARBA" id="ARBA00022840"/>
    </source>
</evidence>
<keyword evidence="4" id="KW-1003">Cell membrane</keyword>
<evidence type="ECO:0000259" key="10">
    <source>
        <dbReference type="PROSITE" id="PS50109"/>
    </source>
</evidence>
<evidence type="ECO:0000256" key="2">
    <source>
        <dbReference type="ARBA" id="ARBA00004651"/>
    </source>
</evidence>
<dbReference type="Gene3D" id="3.30.565.10">
    <property type="entry name" value="Histidine kinase-like ATPase, C-terminal domain"/>
    <property type="match status" value="1"/>
</dbReference>
<dbReference type="InterPro" id="IPR003594">
    <property type="entry name" value="HATPase_dom"/>
</dbReference>
<dbReference type="EMBL" id="JAKGAQ010000003">
    <property type="protein sequence ID" value="MCF2872071.1"/>
    <property type="molecule type" value="Genomic_DNA"/>
</dbReference>
<evidence type="ECO:0000256" key="3">
    <source>
        <dbReference type="ARBA" id="ARBA00012438"/>
    </source>
</evidence>
<keyword evidence="4" id="KW-0472">Membrane</keyword>
<dbReference type="RefSeq" id="WP_235226397.1">
    <property type="nucleotide sequence ID" value="NZ_JAKGAQ010000003.1"/>
</dbReference>
<feature type="domain" description="Histidine kinase" evidence="10">
    <location>
        <begin position="21"/>
        <end position="230"/>
    </location>
</feature>
<evidence type="ECO:0000313" key="12">
    <source>
        <dbReference type="Proteomes" id="UP001200557"/>
    </source>
</evidence>
<dbReference type="Pfam" id="PF02518">
    <property type="entry name" value="HATPase_c"/>
    <property type="match status" value="1"/>
</dbReference>
<gene>
    <name evidence="11" type="ORF">L0664_13430</name>
</gene>
<name>A0ABS9D102_9RHOB</name>
<evidence type="ECO:0000256" key="6">
    <source>
        <dbReference type="ARBA" id="ARBA00022679"/>
    </source>
</evidence>
<dbReference type="SMART" id="SM00387">
    <property type="entry name" value="HATPase_c"/>
    <property type="match status" value="1"/>
</dbReference>
<dbReference type="InterPro" id="IPR005467">
    <property type="entry name" value="His_kinase_dom"/>
</dbReference>
<dbReference type="PROSITE" id="PS50109">
    <property type="entry name" value="HIS_KIN"/>
    <property type="match status" value="1"/>
</dbReference>
<dbReference type="Gene3D" id="1.10.287.130">
    <property type="match status" value="1"/>
</dbReference>
<keyword evidence="9" id="KW-0067">ATP-binding</keyword>
<evidence type="ECO:0000256" key="4">
    <source>
        <dbReference type="ARBA" id="ARBA00022475"/>
    </source>
</evidence>
<evidence type="ECO:0000256" key="8">
    <source>
        <dbReference type="ARBA" id="ARBA00022777"/>
    </source>
</evidence>
<evidence type="ECO:0000256" key="7">
    <source>
        <dbReference type="ARBA" id="ARBA00022741"/>
    </source>
</evidence>
<dbReference type="InterPro" id="IPR050980">
    <property type="entry name" value="2C_sensor_his_kinase"/>
</dbReference>